<dbReference type="OrthoDB" id="9780299at2"/>
<dbReference type="eggNOG" id="COG4941">
    <property type="taxonomic scope" value="Bacteria"/>
</dbReference>
<evidence type="ECO:0000313" key="4">
    <source>
        <dbReference type="Proteomes" id="UP000000852"/>
    </source>
</evidence>
<dbReference type="InterPro" id="IPR007627">
    <property type="entry name" value="RNA_pol_sigma70_r2"/>
</dbReference>
<dbReference type="SUPFAM" id="SSF88946">
    <property type="entry name" value="Sigma2 domain of RNA polymerase sigma factors"/>
    <property type="match status" value="1"/>
</dbReference>
<dbReference type="AlphaFoldDB" id="C6XS86"/>
<dbReference type="NCBIfam" id="TIGR02937">
    <property type="entry name" value="sigma70-ECF"/>
    <property type="match status" value="1"/>
</dbReference>
<dbReference type="Gene3D" id="1.10.1740.10">
    <property type="match status" value="1"/>
</dbReference>
<evidence type="ECO:0000259" key="2">
    <source>
        <dbReference type="Pfam" id="PF20239"/>
    </source>
</evidence>
<dbReference type="InterPro" id="IPR014284">
    <property type="entry name" value="RNA_pol_sigma-70_dom"/>
</dbReference>
<dbReference type="Proteomes" id="UP000000852">
    <property type="component" value="Chromosome"/>
</dbReference>
<reference evidence="3 4" key="1">
    <citation type="journal article" date="2009" name="Stand. Genomic Sci.">
        <title>Complete genome sequence of Pedobacter heparinus type strain (HIM 762-3).</title>
        <authorList>
            <person name="Han C."/>
            <person name="Spring S."/>
            <person name="Lapidus A."/>
            <person name="Del Rio T.G."/>
            <person name="Tice H."/>
            <person name="Copeland A."/>
            <person name="Cheng J.F."/>
            <person name="Lucas S."/>
            <person name="Chen F."/>
            <person name="Nolan M."/>
            <person name="Bruce D."/>
            <person name="Goodwin L."/>
            <person name="Pitluck S."/>
            <person name="Ivanova N."/>
            <person name="Mavromatis K."/>
            <person name="Mikhailova N."/>
            <person name="Pati A."/>
            <person name="Chen A."/>
            <person name="Palaniappan K."/>
            <person name="Land M."/>
            <person name="Hauser L."/>
            <person name="Chang Y.J."/>
            <person name="Jeffries C.C."/>
            <person name="Saunders E."/>
            <person name="Chertkov O."/>
            <person name="Brettin T."/>
            <person name="Goker M."/>
            <person name="Rohde M."/>
            <person name="Bristow J."/>
            <person name="Eisen J.A."/>
            <person name="Markowitz V."/>
            <person name="Hugenholtz P."/>
            <person name="Kyrpides N.C."/>
            <person name="Klenk H.P."/>
            <person name="Detter J.C."/>
        </authorList>
    </citation>
    <scope>NUCLEOTIDE SEQUENCE [LARGE SCALE GENOMIC DNA]</scope>
    <source>
        <strain evidence="4">ATCC 13125 / DSM 2366 / CIP 104194 / JCM 7457 / NBRC 12017 / NCIMB 9290 / NRRL B-14731 / HIM 762-3</strain>
    </source>
</reference>
<dbReference type="InterPro" id="IPR013324">
    <property type="entry name" value="RNA_pol_sigma_r3/r4-like"/>
</dbReference>
<proteinExistence type="predicted"/>
<gene>
    <name evidence="3" type="ordered locus">Phep_1213</name>
</gene>
<protein>
    <submittedName>
        <fullName evidence="3">RNA polymerase sigma factor, sigma-70 family</fullName>
    </submittedName>
</protein>
<keyword evidence="4" id="KW-1185">Reference proteome</keyword>
<accession>C6XS86</accession>
<dbReference type="SUPFAM" id="SSF88659">
    <property type="entry name" value="Sigma3 and sigma4 domains of RNA polymerase sigma factors"/>
    <property type="match status" value="1"/>
</dbReference>
<dbReference type="Pfam" id="PF20239">
    <property type="entry name" value="DUF6596"/>
    <property type="match status" value="1"/>
</dbReference>
<dbReference type="HOGENOM" id="CLU_035311_1_2_10"/>
<evidence type="ECO:0000313" key="3">
    <source>
        <dbReference type="EMBL" id="ACU03431.1"/>
    </source>
</evidence>
<dbReference type="STRING" id="485917.Phep_1213"/>
<dbReference type="GO" id="GO:0003700">
    <property type="term" value="F:DNA-binding transcription factor activity"/>
    <property type="evidence" value="ECO:0007669"/>
    <property type="project" value="InterPro"/>
</dbReference>
<evidence type="ECO:0000259" key="1">
    <source>
        <dbReference type="Pfam" id="PF04542"/>
    </source>
</evidence>
<dbReference type="InterPro" id="IPR046531">
    <property type="entry name" value="DUF6596"/>
</dbReference>
<feature type="domain" description="RNA polymerase sigma-70 region 2" evidence="1">
    <location>
        <begin position="16"/>
        <end position="77"/>
    </location>
</feature>
<dbReference type="EMBL" id="CP001681">
    <property type="protein sequence ID" value="ACU03431.1"/>
    <property type="molecule type" value="Genomic_DNA"/>
</dbReference>
<dbReference type="InterPro" id="IPR013325">
    <property type="entry name" value="RNA_pol_sigma_r2"/>
</dbReference>
<organism evidence="3 4">
    <name type="scientific">Pedobacter heparinus (strain ATCC 13125 / DSM 2366 / CIP 104194 / JCM 7457 / NBRC 12017 / NCIMB 9290 / NRRL B-14731 / HIM 762-3)</name>
    <dbReference type="NCBI Taxonomy" id="485917"/>
    <lineage>
        <taxon>Bacteria</taxon>
        <taxon>Pseudomonadati</taxon>
        <taxon>Bacteroidota</taxon>
        <taxon>Sphingobacteriia</taxon>
        <taxon>Sphingobacteriales</taxon>
        <taxon>Sphingobacteriaceae</taxon>
        <taxon>Pedobacter</taxon>
    </lineage>
</organism>
<dbReference type="PANTHER" id="PTHR47756:SF2">
    <property type="entry name" value="BLL6612 PROTEIN"/>
    <property type="match status" value="1"/>
</dbReference>
<dbReference type="RefSeq" id="WP_012781375.1">
    <property type="nucleotide sequence ID" value="NC_013061.1"/>
</dbReference>
<name>C6XS86_PEDHD</name>
<feature type="domain" description="DUF6596" evidence="2">
    <location>
        <begin position="184"/>
        <end position="285"/>
    </location>
</feature>
<sequence>MEQEFLKHLFQQEFSKMVAVISRRFGLQHIETAEDIVSETFLLATETWGTKGLPANPAAWLYTVARQKTLSYFRRNKIFEDKVIPEIRRKQELPDQPEVLNFSQQNIKDSQLQMLFAICMPAIASEAQIGLALRILCGFGIDEIAEAFLSNKETINKRLFRAKEKLRSEKIQLVFPPENEITKRLDNVLHIIYLLFSEGYYSKTQNQILRKELCIEALRLGLMLTEYEKTNLPKTNALIALMCFHASRFDARRNTEGELVLYEEQDEKRWDTALINQGIHFLNLSASGKELSPYHLEAKIAYCHCSKEDTAEKWEEILQLYNQLLMISYSPAAALNRTFALYKANGAEPALREAEKLKLEDNHFYFVLLGELYKNIDKSKAMNCFERALALAKTSAEQQLIRQKIKEL</sequence>
<dbReference type="PANTHER" id="PTHR47756">
    <property type="entry name" value="BLL6612 PROTEIN-RELATED"/>
    <property type="match status" value="1"/>
</dbReference>
<dbReference type="GO" id="GO:0006352">
    <property type="term" value="P:DNA-templated transcription initiation"/>
    <property type="evidence" value="ECO:0007669"/>
    <property type="project" value="InterPro"/>
</dbReference>
<dbReference type="Pfam" id="PF04542">
    <property type="entry name" value="Sigma70_r2"/>
    <property type="match status" value="1"/>
</dbReference>
<dbReference type="KEGG" id="phe:Phep_1213"/>